<reference evidence="1" key="1">
    <citation type="journal article" date="2017" name="Science">
        <title>Giant viruses with an expanded complement of translation system components.</title>
        <authorList>
            <person name="Schulz F."/>
            <person name="Yutin N."/>
            <person name="Ivanova N.N."/>
            <person name="Ortega D.R."/>
            <person name="Lee T.K."/>
            <person name="Vierheilig J."/>
            <person name="Daims H."/>
            <person name="Horn M."/>
            <person name="Wagner M."/>
            <person name="Jensen G.J."/>
            <person name="Kyrpides N.C."/>
            <person name="Koonin E.V."/>
            <person name="Woyke T."/>
        </authorList>
    </citation>
    <scope>NUCLEOTIDE SEQUENCE</scope>
    <source>
        <strain evidence="1">KNV1</strain>
    </source>
</reference>
<dbReference type="EMBL" id="KY684123">
    <property type="protein sequence ID" value="ARF12682.1"/>
    <property type="molecule type" value="Genomic_DNA"/>
</dbReference>
<sequence>MGRYCGILNRTKKQSISSYWKGDNWCNCYEVMHQFHWNKDDQIESGGGYEWYEIKYDTNTNTMESFEIDIMAEMSKAEEQDNNPTEVFTKYGFDTRLVYGKNALPKSYKLGKSKYTFVDEDDEDDDGNVEEFKSLAYITDDEDDGIVNELNNFEEEVNDKYNHLPEWDGDKCTKCRYVYDEKMLAKYAKWFDQTFHFN</sequence>
<gene>
    <name evidence="1" type="ORF">Klosneuvirus_16_1</name>
</gene>
<organism evidence="1">
    <name type="scientific">Klosneuvirus KNV1</name>
    <dbReference type="NCBI Taxonomy" id="1977640"/>
    <lineage>
        <taxon>Viruses</taxon>
        <taxon>Varidnaviria</taxon>
        <taxon>Bamfordvirae</taxon>
        <taxon>Nucleocytoviricota</taxon>
        <taxon>Megaviricetes</taxon>
        <taxon>Imitervirales</taxon>
        <taxon>Mimiviridae</taxon>
        <taxon>Klosneuvirinae</taxon>
        <taxon>Klosneuvirus</taxon>
    </lineage>
</organism>
<accession>A0A1V0SLU4</accession>
<name>A0A1V0SLU4_9VIRU</name>
<protein>
    <submittedName>
        <fullName evidence="1">Uncharacterized protein</fullName>
    </submittedName>
</protein>
<proteinExistence type="predicted"/>
<evidence type="ECO:0000313" key="1">
    <source>
        <dbReference type="EMBL" id="ARF12682.1"/>
    </source>
</evidence>